<dbReference type="Pfam" id="PF01381">
    <property type="entry name" value="HTH_3"/>
    <property type="match status" value="1"/>
</dbReference>
<evidence type="ECO:0000313" key="3">
    <source>
        <dbReference type="Proteomes" id="UP000247792"/>
    </source>
</evidence>
<reference evidence="2 3" key="1">
    <citation type="submission" date="2018-05" db="EMBL/GenBank/DDBJ databases">
        <title>Genomic Encyclopedia of Type Strains, Phase IV (KMG-IV): sequencing the most valuable type-strain genomes for metagenomic binning, comparative biology and taxonomic classification.</title>
        <authorList>
            <person name="Goeker M."/>
        </authorList>
    </citation>
    <scope>NUCLEOTIDE SEQUENCE [LARGE SCALE GENOMIC DNA]</scope>
    <source>
        <strain evidence="2 3">DSM 19792</strain>
    </source>
</reference>
<evidence type="ECO:0000313" key="2">
    <source>
        <dbReference type="EMBL" id="PXX44271.1"/>
    </source>
</evidence>
<dbReference type="GO" id="GO:0003677">
    <property type="term" value="F:DNA binding"/>
    <property type="evidence" value="ECO:0007669"/>
    <property type="project" value="InterPro"/>
</dbReference>
<proteinExistence type="predicted"/>
<comment type="caution">
    <text evidence="2">The sequence shown here is derived from an EMBL/GenBank/DDBJ whole genome shotgun (WGS) entry which is preliminary data.</text>
</comment>
<dbReference type="SUPFAM" id="SSF47413">
    <property type="entry name" value="lambda repressor-like DNA-binding domains"/>
    <property type="match status" value="1"/>
</dbReference>
<dbReference type="InterPro" id="IPR010982">
    <property type="entry name" value="Lambda_DNA-bd_dom_sf"/>
</dbReference>
<organism evidence="2 3">
    <name type="scientific">Undibacterium pigrum</name>
    <dbReference type="NCBI Taxonomy" id="401470"/>
    <lineage>
        <taxon>Bacteria</taxon>
        <taxon>Pseudomonadati</taxon>
        <taxon>Pseudomonadota</taxon>
        <taxon>Betaproteobacteria</taxon>
        <taxon>Burkholderiales</taxon>
        <taxon>Oxalobacteraceae</taxon>
        <taxon>Undibacterium</taxon>
    </lineage>
</organism>
<dbReference type="PROSITE" id="PS50943">
    <property type="entry name" value="HTH_CROC1"/>
    <property type="match status" value="1"/>
</dbReference>
<dbReference type="AlphaFoldDB" id="A0A318J8S1"/>
<dbReference type="CDD" id="cd00093">
    <property type="entry name" value="HTH_XRE"/>
    <property type="match status" value="1"/>
</dbReference>
<dbReference type="Proteomes" id="UP000247792">
    <property type="component" value="Unassembled WGS sequence"/>
</dbReference>
<accession>A0A318J8S1</accession>
<dbReference type="OrthoDB" id="7011085at2"/>
<protein>
    <submittedName>
        <fullName evidence="2">Helix-turn-helix protein</fullName>
    </submittedName>
</protein>
<sequence>MTTDEANVSVAQRLLEERTRLELTQGALAELAGLSRVSIAKYESGGTLPSAEALIALDRSGVDIRYVLVGVYCTGNRAMRDRFRMAFEEVGRQAQANKEVLTDETRLELAWRIYEALETFEKYKLD</sequence>
<name>A0A318J8S1_9BURK</name>
<gene>
    <name evidence="2" type="ORF">DFR42_103541</name>
</gene>
<dbReference type="EMBL" id="QJKB01000003">
    <property type="protein sequence ID" value="PXX44271.1"/>
    <property type="molecule type" value="Genomic_DNA"/>
</dbReference>
<dbReference type="RefSeq" id="WP_110255502.1">
    <property type="nucleotide sequence ID" value="NZ_QJKB01000003.1"/>
</dbReference>
<dbReference type="Gene3D" id="1.10.260.40">
    <property type="entry name" value="lambda repressor-like DNA-binding domains"/>
    <property type="match status" value="1"/>
</dbReference>
<dbReference type="SMART" id="SM00530">
    <property type="entry name" value="HTH_XRE"/>
    <property type="match status" value="1"/>
</dbReference>
<keyword evidence="3" id="KW-1185">Reference proteome</keyword>
<dbReference type="InterPro" id="IPR001387">
    <property type="entry name" value="Cro/C1-type_HTH"/>
</dbReference>
<feature type="domain" description="HTH cro/C1-type" evidence="1">
    <location>
        <begin position="14"/>
        <end position="57"/>
    </location>
</feature>
<evidence type="ECO:0000259" key="1">
    <source>
        <dbReference type="PROSITE" id="PS50943"/>
    </source>
</evidence>